<dbReference type="InterPro" id="IPR011990">
    <property type="entry name" value="TPR-like_helical_dom_sf"/>
</dbReference>
<dbReference type="Gene3D" id="1.25.40.10">
    <property type="entry name" value="Tetratricopeptide repeat domain"/>
    <property type="match status" value="3"/>
</dbReference>
<evidence type="ECO:0000313" key="4">
    <source>
        <dbReference type="EMBL" id="RJF34310.1"/>
    </source>
</evidence>
<keyword evidence="2 3" id="KW-0802">TPR repeat</keyword>
<dbReference type="InterPro" id="IPR019734">
    <property type="entry name" value="TPR_rpt"/>
</dbReference>
<dbReference type="RefSeq" id="WP_119853309.1">
    <property type="nucleotide sequence ID" value="NZ_QYSE01000003.1"/>
</dbReference>
<evidence type="ECO:0000256" key="3">
    <source>
        <dbReference type="PROSITE-ProRule" id="PRU00339"/>
    </source>
</evidence>
<protein>
    <recommendedName>
        <fullName evidence="6">Tetratricopeptide repeat protein</fullName>
    </recommendedName>
</protein>
<evidence type="ECO:0000313" key="5">
    <source>
        <dbReference type="Proteomes" id="UP000265938"/>
    </source>
</evidence>
<dbReference type="InterPro" id="IPR050498">
    <property type="entry name" value="Ycf3"/>
</dbReference>
<dbReference type="EMBL" id="QYSE01000003">
    <property type="protein sequence ID" value="RJF34310.1"/>
    <property type="molecule type" value="Genomic_DNA"/>
</dbReference>
<dbReference type="AlphaFoldDB" id="A0A3A3EH64"/>
<evidence type="ECO:0000256" key="1">
    <source>
        <dbReference type="ARBA" id="ARBA00022737"/>
    </source>
</evidence>
<proteinExistence type="predicted"/>
<dbReference type="SUPFAM" id="SSF48452">
    <property type="entry name" value="TPR-like"/>
    <property type="match status" value="1"/>
</dbReference>
<dbReference type="PANTHER" id="PTHR44858">
    <property type="entry name" value="TETRATRICOPEPTIDE REPEAT PROTEIN 6"/>
    <property type="match status" value="1"/>
</dbReference>
<dbReference type="Pfam" id="PF13759">
    <property type="entry name" value="2OG-FeII_Oxy_5"/>
    <property type="match status" value="1"/>
</dbReference>
<comment type="caution">
    <text evidence="4">The sequence shown here is derived from an EMBL/GenBank/DDBJ whole genome shotgun (WGS) entry which is preliminary data.</text>
</comment>
<reference evidence="4 5" key="1">
    <citation type="submission" date="2018-09" db="EMBL/GenBank/DDBJ databases">
        <title>Identification of marine bacteria producing industrial enzymes.</title>
        <authorList>
            <person name="Cheng T.H."/>
            <person name="Saidin J."/>
            <person name="Muhd D.D."/>
            <person name="Isa M.N.M."/>
            <person name="Bakar M.F.A."/>
            <person name="Ismail N."/>
        </authorList>
    </citation>
    <scope>NUCLEOTIDE SEQUENCE [LARGE SCALE GENOMIC DNA]</scope>
    <source>
        <strain evidence="4 5">MNAD 1.6</strain>
    </source>
</reference>
<evidence type="ECO:0008006" key="6">
    <source>
        <dbReference type="Google" id="ProtNLM"/>
    </source>
</evidence>
<dbReference type="Gene3D" id="2.60.120.620">
    <property type="entry name" value="q2cbj1_9rhob like domain"/>
    <property type="match status" value="1"/>
</dbReference>
<name>A0A3A3EH64_9GAMM</name>
<dbReference type="PROSITE" id="PS50005">
    <property type="entry name" value="TPR"/>
    <property type="match status" value="2"/>
</dbReference>
<accession>A0A3A3EH64</accession>
<dbReference type="Pfam" id="PF13432">
    <property type="entry name" value="TPR_16"/>
    <property type="match status" value="1"/>
</dbReference>
<dbReference type="SMART" id="SM00028">
    <property type="entry name" value="TPR"/>
    <property type="match status" value="3"/>
</dbReference>
<gene>
    <name evidence="4" type="ORF">D4741_12990</name>
</gene>
<sequence>MNNSLQKALQAFNQQQYMHALQLLSSHTNKTADWYTLNSLCLSAVNRITDAEQCYLQGLRLHSKNVGLLDNYTNLLCKQKKYADCIQFCEYNTASLSLEKPRLNYIESLINQDELLKAEHFIKETSPSQSTLIRYHWLTLELYERFGDLKHIEDYFRTELPAQLKGQFHFVYKQACNYRNLGKFAEALALLQMLLKQQPSAELHYIVGCTYYDLQQCEQAEAHLKACLELAPNYVPAHESLNKLYWEHAQSELMSSYTQTFKHYDANPVLIHSQIGQLLQLDKLEEALLVSSEATQSYPQNLDLLHAHSIILDRKGDEETAFSLLQRLVKEAPHNARYSIDLANFYIQQGEYSSAISHLETAVKFNPNNQELWAYLSIAWRLSNNDKYHWLTNLDKFVKVMELPAPAGFRTFADFNHQLQELMISLHTNKLQPLDQSVRSGSQTQGHLLQRSNQLIDLFKTSMSQCINQYLTQLPEDVNHPLLARNHKRFVARGSWSVKLEEGGFHANHIHPQGWLSAPSYISIPAEMSKDDATKNGWLKLGETSLNLGERESIAREICPEEGQIIIFPSYIWHGTYQLKSNSPRLTIPCDIMPLK</sequence>
<organism evidence="4 5">
    <name type="scientific">Pseudoalteromonas gelatinilytica</name>
    <dbReference type="NCBI Taxonomy" id="1703256"/>
    <lineage>
        <taxon>Bacteria</taxon>
        <taxon>Pseudomonadati</taxon>
        <taxon>Pseudomonadota</taxon>
        <taxon>Gammaproteobacteria</taxon>
        <taxon>Alteromonadales</taxon>
        <taxon>Pseudoalteromonadaceae</taxon>
        <taxon>Pseudoalteromonas</taxon>
    </lineage>
</organism>
<feature type="repeat" description="TPR" evidence="3">
    <location>
        <begin position="336"/>
        <end position="369"/>
    </location>
</feature>
<keyword evidence="1" id="KW-0677">Repeat</keyword>
<feature type="repeat" description="TPR" evidence="3">
    <location>
        <begin position="201"/>
        <end position="234"/>
    </location>
</feature>
<evidence type="ECO:0000256" key="2">
    <source>
        <dbReference type="ARBA" id="ARBA00022803"/>
    </source>
</evidence>
<dbReference type="InterPro" id="IPR012668">
    <property type="entry name" value="CHP02466"/>
</dbReference>
<dbReference type="PANTHER" id="PTHR44858:SF1">
    <property type="entry name" value="UDP-N-ACETYLGLUCOSAMINE--PEPTIDE N-ACETYLGLUCOSAMINYLTRANSFERASE SPINDLY-RELATED"/>
    <property type="match status" value="1"/>
</dbReference>
<dbReference type="Pfam" id="PF14559">
    <property type="entry name" value="TPR_19"/>
    <property type="match status" value="1"/>
</dbReference>
<dbReference type="Proteomes" id="UP000265938">
    <property type="component" value="Unassembled WGS sequence"/>
</dbReference>